<dbReference type="GO" id="GO:0042802">
    <property type="term" value="F:identical protein binding"/>
    <property type="evidence" value="ECO:0007669"/>
    <property type="project" value="TreeGrafter"/>
</dbReference>
<dbReference type="GO" id="GO:0033585">
    <property type="term" value="P:L-phenylalanine biosynthetic process from chorismate via phenylpyruvate"/>
    <property type="evidence" value="ECO:0007669"/>
    <property type="project" value="TreeGrafter"/>
</dbReference>
<dbReference type="PRINTS" id="PR00799">
    <property type="entry name" value="TRANSAMINASE"/>
</dbReference>
<protein>
    <recommendedName>
        <fullName evidence="7">Aminotransferase</fullName>
        <ecNumber evidence="7">2.6.1.-</ecNumber>
    </recommendedName>
</protein>
<evidence type="ECO:0000256" key="2">
    <source>
        <dbReference type="ARBA" id="ARBA00007441"/>
    </source>
</evidence>
<name>A0A1R4IBU0_9ACTN</name>
<dbReference type="Pfam" id="PF00155">
    <property type="entry name" value="Aminotran_1_2"/>
    <property type="match status" value="1"/>
</dbReference>
<comment type="subunit">
    <text evidence="3">Homodimer.</text>
</comment>
<sequence>MATFDDVEFYPGDPIFGLTDMFNADDREQKVNLGVGIYLDEMGRLPLPQAVGVAEKRLAEQGASHNYIPMGGLPSFIPADQELVFGADAAVVAEGRIATVQTLGGSGALKEAADFLHVLMDANVVALSDPSWANHAAIFGGAGYDVVRYRYYDAANHRVDVDGMLADIRALQPGAVVVLHACCHNPTGYDLDAEQWVRVTEAVEQAGAIAFLDMAYQGFSRGLDEDRVAVDTFVASGQRFFVGNSFSKNFGLYGERIGGLSLVCRDADEARRVSSQLCKVVRANYSCPPAHGAQIVTTVLADAELRASWEAELAAMRDRIRAVREALTAGLHEAGVTDMDFVLDQNGMFSYSGLSAEQMQRLRTEHAVYGTDEGRICVAGLNEGNVGHVVKAIAAVVSR</sequence>
<dbReference type="GO" id="GO:0004838">
    <property type="term" value="F:L-tyrosine-2-oxoglutarate transaminase activity"/>
    <property type="evidence" value="ECO:0007669"/>
    <property type="project" value="TreeGrafter"/>
</dbReference>
<comment type="similarity">
    <text evidence="2 7">Belongs to the class-I pyridoxal-phosphate-dependent aminotransferase family.</text>
</comment>
<keyword evidence="4 7" id="KW-0032">Aminotransferase</keyword>
<dbReference type="OrthoDB" id="9766445at2"/>
<evidence type="ECO:0000256" key="4">
    <source>
        <dbReference type="ARBA" id="ARBA00022576"/>
    </source>
</evidence>
<dbReference type="InterPro" id="IPR004839">
    <property type="entry name" value="Aminotransferase_I/II_large"/>
</dbReference>
<organism evidence="9 10">
    <name type="scientific">Luteococcus japonicus LSP_Lj1</name>
    <dbReference type="NCBI Taxonomy" id="1255658"/>
    <lineage>
        <taxon>Bacteria</taxon>
        <taxon>Bacillati</taxon>
        <taxon>Actinomycetota</taxon>
        <taxon>Actinomycetes</taxon>
        <taxon>Propionibacteriales</taxon>
        <taxon>Propionibacteriaceae</taxon>
        <taxon>Luteococcus</taxon>
    </lineage>
</organism>
<evidence type="ECO:0000256" key="3">
    <source>
        <dbReference type="ARBA" id="ARBA00011738"/>
    </source>
</evidence>
<dbReference type="InterPro" id="IPR004838">
    <property type="entry name" value="NHTrfase_class1_PyrdxlP-BS"/>
</dbReference>
<dbReference type="GO" id="GO:0005829">
    <property type="term" value="C:cytosol"/>
    <property type="evidence" value="ECO:0007669"/>
    <property type="project" value="TreeGrafter"/>
</dbReference>
<dbReference type="Gene3D" id="3.40.640.10">
    <property type="entry name" value="Type I PLP-dependent aspartate aminotransferase-like (Major domain)"/>
    <property type="match status" value="1"/>
</dbReference>
<dbReference type="FunFam" id="3.40.640.10:FF:000066">
    <property type="entry name" value="Aspartate aminotransferase"/>
    <property type="match status" value="1"/>
</dbReference>
<accession>A0A1R4IBU0</accession>
<dbReference type="PANTHER" id="PTHR11879:SF37">
    <property type="entry name" value="AROMATIC-AMINO-ACID AMINOTRANSFERASE"/>
    <property type="match status" value="1"/>
</dbReference>
<gene>
    <name evidence="9" type="ORF">FM114_00910</name>
</gene>
<dbReference type="InterPro" id="IPR015424">
    <property type="entry name" value="PyrdxlP-dep_Trfase"/>
</dbReference>
<evidence type="ECO:0000313" key="10">
    <source>
        <dbReference type="Proteomes" id="UP000188342"/>
    </source>
</evidence>
<dbReference type="Proteomes" id="UP000188342">
    <property type="component" value="Unassembled WGS sequence"/>
</dbReference>
<keyword evidence="10" id="KW-1185">Reference proteome</keyword>
<reference evidence="9 10" key="1">
    <citation type="submission" date="2017-02" db="EMBL/GenBank/DDBJ databases">
        <authorList>
            <person name="Peterson S.W."/>
        </authorList>
    </citation>
    <scope>NUCLEOTIDE SEQUENCE [LARGE SCALE GENOMIC DNA]</scope>
    <source>
        <strain evidence="9 10">LSP_Lj1</strain>
    </source>
</reference>
<dbReference type="InterPro" id="IPR000796">
    <property type="entry name" value="Asp_trans"/>
</dbReference>
<dbReference type="EMBL" id="FUKQ01000006">
    <property type="protein sequence ID" value="SJN17297.1"/>
    <property type="molecule type" value="Genomic_DNA"/>
</dbReference>
<dbReference type="Gene3D" id="3.90.1150.10">
    <property type="entry name" value="Aspartate Aminotransferase, domain 1"/>
    <property type="match status" value="1"/>
</dbReference>
<evidence type="ECO:0000259" key="8">
    <source>
        <dbReference type="Pfam" id="PF00155"/>
    </source>
</evidence>
<dbReference type="AlphaFoldDB" id="A0A1R4IBU0"/>
<evidence type="ECO:0000256" key="1">
    <source>
        <dbReference type="ARBA" id="ARBA00001933"/>
    </source>
</evidence>
<keyword evidence="6" id="KW-0663">Pyridoxal phosphate</keyword>
<evidence type="ECO:0000256" key="5">
    <source>
        <dbReference type="ARBA" id="ARBA00022679"/>
    </source>
</evidence>
<feature type="domain" description="Aminotransferase class I/classII large" evidence="8">
    <location>
        <begin position="29"/>
        <end position="393"/>
    </location>
</feature>
<dbReference type="NCBIfam" id="NF006719">
    <property type="entry name" value="PRK09257.1"/>
    <property type="match status" value="1"/>
</dbReference>
<dbReference type="RefSeq" id="WP_094763323.1">
    <property type="nucleotide sequence ID" value="NZ_FUKQ01000006.1"/>
</dbReference>
<keyword evidence="5 7" id="KW-0808">Transferase</keyword>
<dbReference type="GO" id="GO:0030170">
    <property type="term" value="F:pyridoxal phosphate binding"/>
    <property type="evidence" value="ECO:0007669"/>
    <property type="project" value="InterPro"/>
</dbReference>
<dbReference type="EC" id="2.6.1.-" evidence="7"/>
<dbReference type="PANTHER" id="PTHR11879">
    <property type="entry name" value="ASPARTATE AMINOTRANSFERASE"/>
    <property type="match status" value="1"/>
</dbReference>
<dbReference type="InterPro" id="IPR015421">
    <property type="entry name" value="PyrdxlP-dep_Trfase_major"/>
</dbReference>
<evidence type="ECO:0000313" key="9">
    <source>
        <dbReference type="EMBL" id="SJN17297.1"/>
    </source>
</evidence>
<evidence type="ECO:0000256" key="7">
    <source>
        <dbReference type="RuleBase" id="RU000481"/>
    </source>
</evidence>
<proteinExistence type="inferred from homology"/>
<comment type="cofactor">
    <cofactor evidence="1 7">
        <name>pyridoxal 5'-phosphate</name>
        <dbReference type="ChEBI" id="CHEBI:597326"/>
    </cofactor>
</comment>
<dbReference type="SUPFAM" id="SSF53383">
    <property type="entry name" value="PLP-dependent transferases"/>
    <property type="match status" value="1"/>
</dbReference>
<dbReference type="STRING" id="1255658.FM114_00910"/>
<dbReference type="PROSITE" id="PS00105">
    <property type="entry name" value="AA_TRANSFER_CLASS_1"/>
    <property type="match status" value="1"/>
</dbReference>
<dbReference type="InterPro" id="IPR015422">
    <property type="entry name" value="PyrdxlP-dep_Trfase_small"/>
</dbReference>
<dbReference type="CDD" id="cd00609">
    <property type="entry name" value="AAT_like"/>
    <property type="match status" value="1"/>
</dbReference>
<evidence type="ECO:0000256" key="6">
    <source>
        <dbReference type="ARBA" id="ARBA00022898"/>
    </source>
</evidence>